<dbReference type="InterPro" id="IPR029058">
    <property type="entry name" value="AB_hydrolase_fold"/>
</dbReference>
<keyword evidence="7" id="KW-1185">Reference proteome</keyword>
<dbReference type="AlphaFoldDB" id="A0A0N4VFM9"/>
<feature type="chain" id="PRO_5043073191" description="Carboxylic ester hydrolase" evidence="4">
    <location>
        <begin position="20"/>
        <end position="559"/>
    </location>
</feature>
<organism evidence="8">
    <name type="scientific">Enterobius vermicularis</name>
    <name type="common">Human pinworm</name>
    <dbReference type="NCBI Taxonomy" id="51028"/>
    <lineage>
        <taxon>Eukaryota</taxon>
        <taxon>Metazoa</taxon>
        <taxon>Ecdysozoa</taxon>
        <taxon>Nematoda</taxon>
        <taxon>Chromadorea</taxon>
        <taxon>Rhabditida</taxon>
        <taxon>Spirurina</taxon>
        <taxon>Oxyuridomorpha</taxon>
        <taxon>Oxyuroidea</taxon>
        <taxon>Oxyuridae</taxon>
        <taxon>Enterobius</taxon>
    </lineage>
</organism>
<dbReference type="InterPro" id="IPR019826">
    <property type="entry name" value="Carboxylesterase_B_AS"/>
</dbReference>
<comment type="similarity">
    <text evidence="1 4">Belongs to the type-B carboxylesterase/lipase family.</text>
</comment>
<feature type="domain" description="Carboxylesterase type B" evidence="5">
    <location>
        <begin position="128"/>
        <end position="508"/>
    </location>
</feature>
<evidence type="ECO:0000256" key="1">
    <source>
        <dbReference type="ARBA" id="ARBA00005964"/>
    </source>
</evidence>
<evidence type="ECO:0000256" key="4">
    <source>
        <dbReference type="RuleBase" id="RU361235"/>
    </source>
</evidence>
<gene>
    <name evidence="6" type="ORF">EVEC_LOCUS8965</name>
</gene>
<keyword evidence="2" id="KW-0719">Serine esterase</keyword>
<protein>
    <recommendedName>
        <fullName evidence="4">Carboxylic ester hydrolase</fullName>
        <ecNumber evidence="4">3.1.1.-</ecNumber>
    </recommendedName>
</protein>
<evidence type="ECO:0000313" key="8">
    <source>
        <dbReference type="WBParaSite" id="EVEC_0000955501-mRNA-1"/>
    </source>
</evidence>
<proteinExistence type="inferred from homology"/>
<evidence type="ECO:0000259" key="5">
    <source>
        <dbReference type="Pfam" id="PF00135"/>
    </source>
</evidence>
<keyword evidence="4" id="KW-0732">Signal</keyword>
<evidence type="ECO:0000313" key="6">
    <source>
        <dbReference type="EMBL" id="VDD94214.1"/>
    </source>
</evidence>
<dbReference type="PROSITE" id="PS00122">
    <property type="entry name" value="CARBOXYLESTERASE_B_1"/>
    <property type="match status" value="1"/>
</dbReference>
<dbReference type="STRING" id="51028.A0A0N4VFM9"/>
<dbReference type="InterPro" id="IPR050309">
    <property type="entry name" value="Type-B_Carboxylest/Lipase"/>
</dbReference>
<dbReference type="EMBL" id="UXUI01009720">
    <property type="protein sequence ID" value="VDD94214.1"/>
    <property type="molecule type" value="Genomic_DNA"/>
</dbReference>
<dbReference type="PROSITE" id="PS00941">
    <property type="entry name" value="CARBOXYLESTERASE_B_2"/>
    <property type="match status" value="1"/>
</dbReference>
<dbReference type="SUPFAM" id="SSF53474">
    <property type="entry name" value="alpha/beta-Hydrolases"/>
    <property type="match status" value="1"/>
</dbReference>
<sequence>MPIYFLVFCLTGIFSCIYSAKLSVNTNYGPVHGFLHEIENETSGTVFLGIPFAKPPVGQLRFEKPIRPDNWTTPIEASKYGSICYPHHRLGIQTSTSLYSEDCLYLNVITPAGESTETYAVMVWIHGGFFSTGTEAMPGNLGMWDQTAALQFVKENIAHFGGNPNRITIFGLSAGGGSTSILTLSPHSQSFFANSIQMSGSAFAEWSHSELVDDASLELARSAGCLSEDINTLKPCLKNKTIQELLDASNKTGSSRDSIKLIKYGPRLDGDFLPKDLESLVRETSKKPTIIGTAEKEAILFAFYAAANAVSNLQIPAQSYANYSRDSLVEFIKTQVATKGDLNNQAEEVQSKIIAFYADSKDGVTHDYKYWLEKYTQLVSDVMFVMASRRETEVKIQNDWPVWLYLTDYYSPVLYDQSIPVKGATHAGEEIYMFNNFALRQYQFDNNDIMMQNAILDSLTNFAKKSDPSFTGVVWEKATSEYPSRHLRYRPNPRVMNDLFSDSAYQFWNSLEVYDYNVITGERRPKTDDGSSNMRLLTALYITGLLLYLHLSLRDFLPF</sequence>
<dbReference type="GO" id="GO:0052689">
    <property type="term" value="F:carboxylic ester hydrolase activity"/>
    <property type="evidence" value="ECO:0007669"/>
    <property type="project" value="UniProtKB-KW"/>
</dbReference>
<dbReference type="OrthoDB" id="6846267at2759"/>
<evidence type="ECO:0000313" key="7">
    <source>
        <dbReference type="Proteomes" id="UP000274131"/>
    </source>
</evidence>
<accession>A0A0N4VFM9</accession>
<dbReference type="WBParaSite" id="EVEC_0000955501-mRNA-1">
    <property type="protein sequence ID" value="EVEC_0000955501-mRNA-1"/>
    <property type="gene ID" value="EVEC_0000955501"/>
</dbReference>
<dbReference type="Gene3D" id="3.40.50.1820">
    <property type="entry name" value="alpha/beta hydrolase"/>
    <property type="match status" value="2"/>
</dbReference>
<reference evidence="8" key="1">
    <citation type="submission" date="2017-02" db="UniProtKB">
        <authorList>
            <consortium name="WormBaseParasite"/>
        </authorList>
    </citation>
    <scope>IDENTIFICATION</scope>
</reference>
<name>A0A0N4VFM9_ENTVE</name>
<dbReference type="PANTHER" id="PTHR11559">
    <property type="entry name" value="CARBOXYLESTERASE"/>
    <property type="match status" value="1"/>
</dbReference>
<keyword evidence="3 4" id="KW-0378">Hydrolase</keyword>
<evidence type="ECO:0000256" key="3">
    <source>
        <dbReference type="ARBA" id="ARBA00022801"/>
    </source>
</evidence>
<dbReference type="InterPro" id="IPR019819">
    <property type="entry name" value="Carboxylesterase_B_CS"/>
</dbReference>
<dbReference type="InterPro" id="IPR002018">
    <property type="entry name" value="CarbesteraseB"/>
</dbReference>
<dbReference type="Pfam" id="PF00135">
    <property type="entry name" value="COesterase"/>
    <property type="match status" value="1"/>
</dbReference>
<feature type="signal peptide" evidence="4">
    <location>
        <begin position="1"/>
        <end position="19"/>
    </location>
</feature>
<dbReference type="ESTHER" id="entve-a0a0n4vfm9">
    <property type="family name" value="Carb_B_Nematoda"/>
</dbReference>
<reference evidence="6 7" key="2">
    <citation type="submission" date="2018-10" db="EMBL/GenBank/DDBJ databases">
        <authorList>
            <consortium name="Pathogen Informatics"/>
        </authorList>
    </citation>
    <scope>NUCLEOTIDE SEQUENCE [LARGE SCALE GENOMIC DNA]</scope>
</reference>
<evidence type="ECO:0000256" key="2">
    <source>
        <dbReference type="ARBA" id="ARBA00022487"/>
    </source>
</evidence>
<dbReference type="EC" id="3.1.1.-" evidence="4"/>
<dbReference type="Proteomes" id="UP000274131">
    <property type="component" value="Unassembled WGS sequence"/>
</dbReference>